<dbReference type="InterPro" id="IPR000719">
    <property type="entry name" value="Prot_kinase_dom"/>
</dbReference>
<dbReference type="EMBL" id="JAPFFF010000048">
    <property type="protein sequence ID" value="KAK8840116.1"/>
    <property type="molecule type" value="Genomic_DNA"/>
</dbReference>
<organism evidence="3 4">
    <name type="scientific">Tritrichomonas musculus</name>
    <dbReference type="NCBI Taxonomy" id="1915356"/>
    <lineage>
        <taxon>Eukaryota</taxon>
        <taxon>Metamonada</taxon>
        <taxon>Parabasalia</taxon>
        <taxon>Tritrichomonadida</taxon>
        <taxon>Tritrichomonadidae</taxon>
        <taxon>Tritrichomonas</taxon>
    </lineage>
</organism>
<keyword evidence="4" id="KW-1185">Reference proteome</keyword>
<gene>
    <name evidence="3" type="ORF">M9Y10_031054</name>
</gene>
<keyword evidence="3" id="KW-0418">Kinase</keyword>
<dbReference type="Pfam" id="PF00069">
    <property type="entry name" value="Pkinase"/>
    <property type="match status" value="1"/>
</dbReference>
<dbReference type="InterPro" id="IPR011009">
    <property type="entry name" value="Kinase-like_dom_sf"/>
</dbReference>
<evidence type="ECO:0000313" key="4">
    <source>
        <dbReference type="Proteomes" id="UP001470230"/>
    </source>
</evidence>
<dbReference type="GO" id="GO:0016301">
    <property type="term" value="F:kinase activity"/>
    <property type="evidence" value="ECO:0007669"/>
    <property type="project" value="UniProtKB-KW"/>
</dbReference>
<reference evidence="3 4" key="1">
    <citation type="submission" date="2024-04" db="EMBL/GenBank/DDBJ databases">
        <title>Tritrichomonas musculus Genome.</title>
        <authorList>
            <person name="Alves-Ferreira E."/>
            <person name="Grigg M."/>
            <person name="Lorenzi H."/>
            <person name="Galac M."/>
        </authorList>
    </citation>
    <scope>NUCLEOTIDE SEQUENCE [LARGE SCALE GENOMIC DNA]</scope>
    <source>
        <strain evidence="3 4">EAF2021</strain>
    </source>
</reference>
<protein>
    <submittedName>
        <fullName evidence="3">MAPK-activated protein kinase Srk1</fullName>
    </submittedName>
</protein>
<feature type="domain" description="Protein kinase" evidence="2">
    <location>
        <begin position="29"/>
        <end position="89"/>
    </location>
</feature>
<evidence type="ECO:0000259" key="2">
    <source>
        <dbReference type="Pfam" id="PF00069"/>
    </source>
</evidence>
<feature type="compositionally biased region" description="Basic and acidic residues" evidence="1">
    <location>
        <begin position="1"/>
        <end position="14"/>
    </location>
</feature>
<evidence type="ECO:0000256" key="1">
    <source>
        <dbReference type="SAM" id="MobiDB-lite"/>
    </source>
</evidence>
<evidence type="ECO:0000313" key="3">
    <source>
        <dbReference type="EMBL" id="KAK8840116.1"/>
    </source>
</evidence>
<dbReference type="Proteomes" id="UP001470230">
    <property type="component" value="Unassembled WGS sequence"/>
</dbReference>
<dbReference type="SUPFAM" id="SSF56112">
    <property type="entry name" value="Protein kinase-like (PK-like)"/>
    <property type="match status" value="1"/>
</dbReference>
<proteinExistence type="predicted"/>
<accession>A0ABR2H1T2</accession>
<keyword evidence="3" id="KW-0808">Transferase</keyword>
<name>A0ABR2H1T2_9EUKA</name>
<comment type="caution">
    <text evidence="3">The sequence shown here is derived from an EMBL/GenBank/DDBJ whole genome shotgun (WGS) entry which is preliminary data.</text>
</comment>
<dbReference type="Gene3D" id="3.30.200.20">
    <property type="entry name" value="Phosphorylase Kinase, domain 1"/>
    <property type="match status" value="1"/>
</dbReference>
<sequence>MIENLEKETERAMKAPDLMSEEDEENKKVIKKIGEGATSIAYKVIDTQTSQEMCKKVIKSVDESESFKKLKNSMKEIETLSNIEHPSILSGDWLQFKRETS</sequence>
<feature type="region of interest" description="Disordered" evidence="1">
    <location>
        <begin position="1"/>
        <end position="24"/>
    </location>
</feature>